<name>A0A1G6QY32_9PSEU</name>
<reference evidence="3" key="1">
    <citation type="submission" date="2016-10" db="EMBL/GenBank/DDBJ databases">
        <authorList>
            <person name="Varghese N."/>
            <person name="Submissions S."/>
        </authorList>
    </citation>
    <scope>NUCLEOTIDE SEQUENCE [LARGE SCALE GENOMIC DNA]</scope>
    <source>
        <strain evidence="3">IBRC-M 10403</strain>
    </source>
</reference>
<keyword evidence="3" id="KW-1185">Reference proteome</keyword>
<organism evidence="2 3">
    <name type="scientific">Actinokineospora iranica</name>
    <dbReference type="NCBI Taxonomy" id="1271860"/>
    <lineage>
        <taxon>Bacteria</taxon>
        <taxon>Bacillati</taxon>
        <taxon>Actinomycetota</taxon>
        <taxon>Actinomycetes</taxon>
        <taxon>Pseudonocardiales</taxon>
        <taxon>Pseudonocardiaceae</taxon>
        <taxon>Actinokineospora</taxon>
    </lineage>
</organism>
<dbReference type="STRING" id="1271860.SAMN05216174_10628"/>
<dbReference type="Proteomes" id="UP000199501">
    <property type="component" value="Unassembled WGS sequence"/>
</dbReference>
<keyword evidence="2" id="KW-0238">DNA-binding</keyword>
<proteinExistence type="predicted"/>
<evidence type="ECO:0000256" key="1">
    <source>
        <dbReference type="SAM" id="Coils"/>
    </source>
</evidence>
<dbReference type="InterPro" id="IPR036894">
    <property type="entry name" value="YbaB-like_sf"/>
</dbReference>
<feature type="coiled-coil region" evidence="1">
    <location>
        <begin position="15"/>
        <end position="49"/>
    </location>
</feature>
<evidence type="ECO:0000313" key="3">
    <source>
        <dbReference type="Proteomes" id="UP000199501"/>
    </source>
</evidence>
<accession>A0A1G6QY32</accession>
<sequence length="119" mass="13139">MPLGAALRPTNHDELARAQREIQEQLGQLATLRANLRDLRSQAQSETGKVTCAVDGEGTILELRIARGSVRSMPAATLAAEIKEAIDTARQRQDEMTAEQYNHLFARYAGSEGLDDVRY</sequence>
<gene>
    <name evidence="2" type="ORF">SAMN05216174_10628</name>
</gene>
<dbReference type="AlphaFoldDB" id="A0A1G6QY32"/>
<keyword evidence="1" id="KW-0175">Coiled coil</keyword>
<dbReference type="InterPro" id="IPR004401">
    <property type="entry name" value="YbaB/EbfC"/>
</dbReference>
<dbReference type="Pfam" id="PF02575">
    <property type="entry name" value="YbaB_DNA_bd"/>
    <property type="match status" value="1"/>
</dbReference>
<dbReference type="SUPFAM" id="SSF82607">
    <property type="entry name" value="YbaB-like"/>
    <property type="match status" value="1"/>
</dbReference>
<protein>
    <submittedName>
        <fullName evidence="2">YbaB/EbfC DNA-binding family protein</fullName>
    </submittedName>
</protein>
<dbReference type="GO" id="GO:0003677">
    <property type="term" value="F:DNA binding"/>
    <property type="evidence" value="ECO:0007669"/>
    <property type="project" value="UniProtKB-KW"/>
</dbReference>
<evidence type="ECO:0000313" key="2">
    <source>
        <dbReference type="EMBL" id="SDC97161.1"/>
    </source>
</evidence>
<dbReference type="RefSeq" id="WP_175482820.1">
    <property type="nucleotide sequence ID" value="NZ_FMZZ01000006.1"/>
</dbReference>
<dbReference type="EMBL" id="FMZZ01000006">
    <property type="protein sequence ID" value="SDC97161.1"/>
    <property type="molecule type" value="Genomic_DNA"/>
</dbReference>
<dbReference type="Gene3D" id="3.30.1310.10">
    <property type="entry name" value="Nucleoid-associated protein YbaB-like domain"/>
    <property type="match status" value="1"/>
</dbReference>